<dbReference type="STRING" id="1332264.BW730_13030"/>
<evidence type="ECO:0000256" key="9">
    <source>
        <dbReference type="ARBA" id="ARBA00023136"/>
    </source>
</evidence>
<keyword evidence="3 12" id="KW-0812">Transmembrane</keyword>
<dbReference type="InterPro" id="IPR003780">
    <property type="entry name" value="COX15/CtaA_fam"/>
</dbReference>
<keyword evidence="8" id="KW-0350">Heme biosynthesis</keyword>
<dbReference type="GO" id="GO:0006784">
    <property type="term" value="P:heme A biosynthetic process"/>
    <property type="evidence" value="ECO:0007669"/>
    <property type="project" value="InterPro"/>
</dbReference>
<comment type="pathway">
    <text evidence="11">Porphyrin-containing compound metabolism.</text>
</comment>
<dbReference type="AlphaFoldDB" id="A0A1Q2CQJ0"/>
<reference evidence="14" key="1">
    <citation type="submission" date="2017-02" db="EMBL/GenBank/DDBJ databases">
        <title>Tessaracoccus aquaemaris sp. nov., isolated from the intestine of a Korean rockfish, Sebastes schlegelii, in a marine aquaculture pond.</title>
        <authorList>
            <person name="Tak E.J."/>
            <person name="Bae J.-W."/>
        </authorList>
    </citation>
    <scope>NUCLEOTIDE SEQUENCE [LARGE SCALE GENOMIC DNA]</scope>
    <source>
        <strain evidence="14">NSG39</strain>
    </source>
</reference>
<dbReference type="GO" id="GO:0046872">
    <property type="term" value="F:metal ion binding"/>
    <property type="evidence" value="ECO:0007669"/>
    <property type="project" value="UniProtKB-KW"/>
</dbReference>
<evidence type="ECO:0000256" key="1">
    <source>
        <dbReference type="ARBA" id="ARBA00004141"/>
    </source>
</evidence>
<feature type="transmembrane region" description="Helical" evidence="12">
    <location>
        <begin position="167"/>
        <end position="192"/>
    </location>
</feature>
<keyword evidence="6" id="KW-0560">Oxidoreductase</keyword>
<feature type="transmembrane region" description="Helical" evidence="12">
    <location>
        <begin position="67"/>
        <end position="85"/>
    </location>
</feature>
<keyword evidence="7" id="KW-0408">Iron</keyword>
<gene>
    <name evidence="13" type="ORF">BW730_13030</name>
</gene>
<keyword evidence="2" id="KW-1003">Cell membrane</keyword>
<feature type="transmembrane region" description="Helical" evidence="12">
    <location>
        <begin position="241"/>
        <end position="266"/>
    </location>
</feature>
<dbReference type="RefSeq" id="WP_158522663.1">
    <property type="nucleotide sequence ID" value="NZ_CP019606.1"/>
</dbReference>
<keyword evidence="10" id="KW-1015">Disulfide bond</keyword>
<evidence type="ECO:0000256" key="12">
    <source>
        <dbReference type="SAM" id="Phobius"/>
    </source>
</evidence>
<organism evidence="13 14">
    <name type="scientific">Tessaracoccus aquimaris</name>
    <dbReference type="NCBI Taxonomy" id="1332264"/>
    <lineage>
        <taxon>Bacteria</taxon>
        <taxon>Bacillati</taxon>
        <taxon>Actinomycetota</taxon>
        <taxon>Actinomycetes</taxon>
        <taxon>Propionibacteriales</taxon>
        <taxon>Propionibacteriaceae</taxon>
        <taxon>Tessaracoccus</taxon>
    </lineage>
</organism>
<feature type="transmembrane region" description="Helical" evidence="12">
    <location>
        <begin position="278"/>
        <end position="299"/>
    </location>
</feature>
<feature type="transmembrane region" description="Helical" evidence="12">
    <location>
        <begin position="212"/>
        <end position="234"/>
    </location>
</feature>
<evidence type="ECO:0000313" key="13">
    <source>
        <dbReference type="EMBL" id="AQP48290.1"/>
    </source>
</evidence>
<dbReference type="OrthoDB" id="3711631at2"/>
<dbReference type="EMBL" id="CP019606">
    <property type="protein sequence ID" value="AQP48290.1"/>
    <property type="molecule type" value="Genomic_DNA"/>
</dbReference>
<sequence>MLVAEPTPAHRAVTRWANALIFVTVLLGAVVCATDSSSTCPAWPVCYADKVAPDLRPGLLENPAIEFVHRFISFSALVLLGFSGRMGRRSPDVRVRVFPWAALLCGVGSAVFGMMIILFHLPLALGLLDLLFALIAMVLIAVTDAALRRDRTQARQPRIARLIRTTLATLIVMHLLGSVVAGTTSAGTGSFTRCLSWPLWALPAIDRFPALQVVRIVLAAAALALIVWIVTLALRHRRLRLAALLVALATAVEVVLGVVISAGGLASTQNNGIHLPVAVAYAAAAVTIVWSLAWLLGLCRTVAKR</sequence>
<dbReference type="PANTHER" id="PTHR35457:SF1">
    <property type="entry name" value="HEME A SYNTHASE"/>
    <property type="match status" value="1"/>
</dbReference>
<dbReference type="InterPro" id="IPR050450">
    <property type="entry name" value="COX15/CtaA_HemeA_synthase"/>
</dbReference>
<evidence type="ECO:0000256" key="7">
    <source>
        <dbReference type="ARBA" id="ARBA00023004"/>
    </source>
</evidence>
<dbReference type="KEGG" id="tes:BW730_13030"/>
<dbReference type="Proteomes" id="UP000188145">
    <property type="component" value="Chromosome"/>
</dbReference>
<evidence type="ECO:0000256" key="11">
    <source>
        <dbReference type="ARBA" id="ARBA00023444"/>
    </source>
</evidence>
<evidence type="ECO:0000256" key="4">
    <source>
        <dbReference type="ARBA" id="ARBA00022723"/>
    </source>
</evidence>
<feature type="transmembrane region" description="Helical" evidence="12">
    <location>
        <begin position="127"/>
        <end position="147"/>
    </location>
</feature>
<evidence type="ECO:0000313" key="14">
    <source>
        <dbReference type="Proteomes" id="UP000188145"/>
    </source>
</evidence>
<name>A0A1Q2CQJ0_9ACTN</name>
<protein>
    <recommendedName>
        <fullName evidence="15">Cytochrome oxidase assembly protein</fullName>
    </recommendedName>
</protein>
<keyword evidence="9 12" id="KW-0472">Membrane</keyword>
<evidence type="ECO:0000256" key="10">
    <source>
        <dbReference type="ARBA" id="ARBA00023157"/>
    </source>
</evidence>
<evidence type="ECO:0000256" key="6">
    <source>
        <dbReference type="ARBA" id="ARBA00023002"/>
    </source>
</evidence>
<keyword evidence="5 12" id="KW-1133">Transmembrane helix</keyword>
<evidence type="ECO:0000256" key="5">
    <source>
        <dbReference type="ARBA" id="ARBA00022989"/>
    </source>
</evidence>
<keyword evidence="14" id="KW-1185">Reference proteome</keyword>
<evidence type="ECO:0008006" key="15">
    <source>
        <dbReference type="Google" id="ProtNLM"/>
    </source>
</evidence>
<dbReference type="GO" id="GO:0016020">
    <property type="term" value="C:membrane"/>
    <property type="evidence" value="ECO:0007669"/>
    <property type="project" value="UniProtKB-SubCell"/>
</dbReference>
<evidence type="ECO:0000256" key="3">
    <source>
        <dbReference type="ARBA" id="ARBA00022692"/>
    </source>
</evidence>
<accession>A0A1Q2CQJ0</accession>
<evidence type="ECO:0000256" key="2">
    <source>
        <dbReference type="ARBA" id="ARBA00022475"/>
    </source>
</evidence>
<proteinExistence type="predicted"/>
<dbReference type="PANTHER" id="PTHR35457">
    <property type="entry name" value="HEME A SYNTHASE"/>
    <property type="match status" value="1"/>
</dbReference>
<keyword evidence="4" id="KW-0479">Metal-binding</keyword>
<comment type="subcellular location">
    <subcellularLocation>
        <location evidence="1">Membrane</location>
        <topology evidence="1">Multi-pass membrane protein</topology>
    </subcellularLocation>
</comment>
<feature type="transmembrane region" description="Helical" evidence="12">
    <location>
        <begin position="97"/>
        <end position="121"/>
    </location>
</feature>
<evidence type="ECO:0000256" key="8">
    <source>
        <dbReference type="ARBA" id="ARBA00023133"/>
    </source>
</evidence>
<dbReference type="GO" id="GO:0016491">
    <property type="term" value="F:oxidoreductase activity"/>
    <property type="evidence" value="ECO:0007669"/>
    <property type="project" value="UniProtKB-KW"/>
</dbReference>
<dbReference type="Pfam" id="PF02628">
    <property type="entry name" value="COX15-CtaA"/>
    <property type="match status" value="1"/>
</dbReference>